<dbReference type="Gene3D" id="1.20.120.990">
    <property type="entry name" value="Glycosyltransferase family 88, C-terminal domain"/>
    <property type="match status" value="1"/>
</dbReference>
<evidence type="ECO:0000256" key="5">
    <source>
        <dbReference type="ARBA" id="ARBA00022723"/>
    </source>
</evidence>
<evidence type="ECO:0000256" key="4">
    <source>
        <dbReference type="ARBA" id="ARBA00022692"/>
    </source>
</evidence>
<comment type="subcellular location">
    <subcellularLocation>
        <location evidence="1">Membrane</location>
        <topology evidence="1">Single-pass membrane protein</topology>
    </subcellularLocation>
</comment>
<accession>A0A0S3SBX5</accession>
<dbReference type="InterPro" id="IPR036396">
    <property type="entry name" value="Cyt_P450_sf"/>
</dbReference>
<name>A0A0S3SBX5_PHAAN</name>
<dbReference type="OrthoDB" id="1470350at2759"/>
<protein>
    <submittedName>
        <fullName evidence="11">Uncharacterized protein</fullName>
    </submittedName>
</protein>
<sequence>MLPAFSQSCHDVISEWKGMLSSDGKCEIDVSPFIQNLSRDVISRTAFGSSYAEGKKIFQLLRIQGYLVMTAKYSNTPILR</sequence>
<keyword evidence="4" id="KW-0812">Transmembrane</keyword>
<evidence type="ECO:0000256" key="1">
    <source>
        <dbReference type="ARBA" id="ARBA00004167"/>
    </source>
</evidence>
<gene>
    <name evidence="11" type="primary">Vigan.06G145800</name>
    <name evidence="11" type="ORF">VIGAN_06145800</name>
</gene>
<dbReference type="SUPFAM" id="SSF48264">
    <property type="entry name" value="Cytochrome P450"/>
    <property type="match status" value="1"/>
</dbReference>
<dbReference type="Proteomes" id="UP000291084">
    <property type="component" value="Chromosome 6"/>
</dbReference>
<dbReference type="PANTHER" id="PTHR24282">
    <property type="entry name" value="CYTOCHROME P450 FAMILY MEMBER"/>
    <property type="match status" value="1"/>
</dbReference>
<dbReference type="EMBL" id="AP015039">
    <property type="protein sequence ID" value="BAT90249.1"/>
    <property type="molecule type" value="Genomic_DNA"/>
</dbReference>
<comment type="similarity">
    <text evidence="2">Belongs to the cytochrome P450 family.</text>
</comment>
<dbReference type="PANTHER" id="PTHR24282:SF253">
    <property type="entry name" value="11-OXO-BETA-AMYRIN 30-OXIDASE"/>
    <property type="match status" value="1"/>
</dbReference>
<keyword evidence="8" id="KW-0408">Iron</keyword>
<keyword evidence="9" id="KW-0503">Monooxygenase</keyword>
<evidence type="ECO:0000256" key="10">
    <source>
        <dbReference type="ARBA" id="ARBA00023136"/>
    </source>
</evidence>
<evidence type="ECO:0000256" key="2">
    <source>
        <dbReference type="ARBA" id="ARBA00010617"/>
    </source>
</evidence>
<keyword evidence="7" id="KW-0560">Oxidoreductase</keyword>
<keyword evidence="3" id="KW-0349">Heme</keyword>
<dbReference type="AlphaFoldDB" id="A0A0S3SBX5"/>
<keyword evidence="12" id="KW-1185">Reference proteome</keyword>
<dbReference type="GO" id="GO:0004497">
    <property type="term" value="F:monooxygenase activity"/>
    <property type="evidence" value="ECO:0007669"/>
    <property type="project" value="UniProtKB-KW"/>
</dbReference>
<evidence type="ECO:0000313" key="12">
    <source>
        <dbReference type="Proteomes" id="UP000291084"/>
    </source>
</evidence>
<evidence type="ECO:0000256" key="7">
    <source>
        <dbReference type="ARBA" id="ARBA00023002"/>
    </source>
</evidence>
<dbReference type="InterPro" id="IPR050665">
    <property type="entry name" value="Cytochrome_P450_Monooxygen"/>
</dbReference>
<keyword evidence="6" id="KW-1133">Transmembrane helix</keyword>
<dbReference type="GO" id="GO:0016020">
    <property type="term" value="C:membrane"/>
    <property type="evidence" value="ECO:0007669"/>
    <property type="project" value="UniProtKB-SubCell"/>
</dbReference>
<keyword evidence="10" id="KW-0472">Membrane</keyword>
<dbReference type="GO" id="GO:0016705">
    <property type="term" value="F:oxidoreductase activity, acting on paired donors, with incorporation or reduction of molecular oxygen"/>
    <property type="evidence" value="ECO:0007669"/>
    <property type="project" value="InterPro"/>
</dbReference>
<keyword evidence="5" id="KW-0479">Metal-binding</keyword>
<evidence type="ECO:0000256" key="8">
    <source>
        <dbReference type="ARBA" id="ARBA00023004"/>
    </source>
</evidence>
<evidence type="ECO:0000256" key="9">
    <source>
        <dbReference type="ARBA" id="ARBA00023033"/>
    </source>
</evidence>
<reference evidence="11 12" key="1">
    <citation type="journal article" date="2015" name="Sci. Rep.">
        <title>The power of single molecule real-time sequencing technology in the de novo assembly of a eukaryotic genome.</title>
        <authorList>
            <person name="Sakai H."/>
            <person name="Naito K."/>
            <person name="Ogiso-Tanaka E."/>
            <person name="Takahashi Y."/>
            <person name="Iseki K."/>
            <person name="Muto C."/>
            <person name="Satou K."/>
            <person name="Teruya K."/>
            <person name="Shiroma A."/>
            <person name="Shimoji M."/>
            <person name="Hirano T."/>
            <person name="Itoh T."/>
            <person name="Kaga A."/>
            <person name="Tomooka N."/>
        </authorList>
    </citation>
    <scope>NUCLEOTIDE SEQUENCE [LARGE SCALE GENOMIC DNA]</scope>
    <source>
        <strain evidence="12">cv. Shumari</strain>
    </source>
</reference>
<proteinExistence type="inferred from homology"/>
<evidence type="ECO:0000313" key="11">
    <source>
        <dbReference type="EMBL" id="BAT90249.1"/>
    </source>
</evidence>
<evidence type="ECO:0000256" key="3">
    <source>
        <dbReference type="ARBA" id="ARBA00022617"/>
    </source>
</evidence>
<organism evidence="11 12">
    <name type="scientific">Vigna angularis var. angularis</name>
    <dbReference type="NCBI Taxonomy" id="157739"/>
    <lineage>
        <taxon>Eukaryota</taxon>
        <taxon>Viridiplantae</taxon>
        <taxon>Streptophyta</taxon>
        <taxon>Embryophyta</taxon>
        <taxon>Tracheophyta</taxon>
        <taxon>Spermatophyta</taxon>
        <taxon>Magnoliopsida</taxon>
        <taxon>eudicotyledons</taxon>
        <taxon>Gunneridae</taxon>
        <taxon>Pentapetalae</taxon>
        <taxon>rosids</taxon>
        <taxon>fabids</taxon>
        <taxon>Fabales</taxon>
        <taxon>Fabaceae</taxon>
        <taxon>Papilionoideae</taxon>
        <taxon>50 kb inversion clade</taxon>
        <taxon>NPAAA clade</taxon>
        <taxon>indigoferoid/millettioid clade</taxon>
        <taxon>Phaseoleae</taxon>
        <taxon>Vigna</taxon>
    </lineage>
</organism>
<evidence type="ECO:0000256" key="6">
    <source>
        <dbReference type="ARBA" id="ARBA00022989"/>
    </source>
</evidence>
<dbReference type="GO" id="GO:0005506">
    <property type="term" value="F:iron ion binding"/>
    <property type="evidence" value="ECO:0007669"/>
    <property type="project" value="InterPro"/>
</dbReference>
<dbReference type="GO" id="GO:0020037">
    <property type="term" value="F:heme binding"/>
    <property type="evidence" value="ECO:0007669"/>
    <property type="project" value="InterPro"/>
</dbReference>